<dbReference type="Proteomes" id="UP000824120">
    <property type="component" value="Chromosome 8"/>
</dbReference>
<organism evidence="1 2">
    <name type="scientific">Solanum commersonii</name>
    <name type="common">Commerson's wild potato</name>
    <name type="synonym">Commerson's nightshade</name>
    <dbReference type="NCBI Taxonomy" id="4109"/>
    <lineage>
        <taxon>Eukaryota</taxon>
        <taxon>Viridiplantae</taxon>
        <taxon>Streptophyta</taxon>
        <taxon>Embryophyta</taxon>
        <taxon>Tracheophyta</taxon>
        <taxon>Spermatophyta</taxon>
        <taxon>Magnoliopsida</taxon>
        <taxon>eudicotyledons</taxon>
        <taxon>Gunneridae</taxon>
        <taxon>Pentapetalae</taxon>
        <taxon>asterids</taxon>
        <taxon>lamiids</taxon>
        <taxon>Solanales</taxon>
        <taxon>Solanaceae</taxon>
        <taxon>Solanoideae</taxon>
        <taxon>Solaneae</taxon>
        <taxon>Solanum</taxon>
    </lineage>
</organism>
<dbReference type="AlphaFoldDB" id="A0A9J5XMC6"/>
<evidence type="ECO:0000313" key="1">
    <source>
        <dbReference type="EMBL" id="KAG5589403.1"/>
    </source>
</evidence>
<keyword evidence="2" id="KW-1185">Reference proteome</keyword>
<reference evidence="1 2" key="1">
    <citation type="submission" date="2020-09" db="EMBL/GenBank/DDBJ databases">
        <title>De no assembly of potato wild relative species, Solanum commersonii.</title>
        <authorList>
            <person name="Cho K."/>
        </authorList>
    </citation>
    <scope>NUCLEOTIDE SEQUENCE [LARGE SCALE GENOMIC DNA]</scope>
    <source>
        <strain evidence="1">LZ3.2</strain>
        <tissue evidence="1">Leaf</tissue>
    </source>
</reference>
<accession>A0A9J5XMC6</accession>
<protein>
    <submittedName>
        <fullName evidence="1">Uncharacterized protein</fullName>
    </submittedName>
</protein>
<sequence length="68" mass="7594">MGKVRIYSTVPDPTCGITLVKSRMPNVSVVRLSRVSHDAVPRGYCKQGVARYRCCSFPSFNAGRFIRT</sequence>
<name>A0A9J5XMC6_SOLCO</name>
<dbReference type="EMBL" id="JACXVP010000008">
    <property type="protein sequence ID" value="KAG5589403.1"/>
    <property type="molecule type" value="Genomic_DNA"/>
</dbReference>
<proteinExistence type="predicted"/>
<comment type="caution">
    <text evidence="1">The sequence shown here is derived from an EMBL/GenBank/DDBJ whole genome shotgun (WGS) entry which is preliminary data.</text>
</comment>
<evidence type="ECO:0000313" key="2">
    <source>
        <dbReference type="Proteomes" id="UP000824120"/>
    </source>
</evidence>
<gene>
    <name evidence="1" type="ORF">H5410_039917</name>
</gene>